<comment type="function">
    <text evidence="1">Is involved in the conjugation of reduced glutathione to a wide number of exogenous and endogenous hydrophobic electrophiles.</text>
</comment>
<gene>
    <name evidence="3" type="ORF">TIFTF001_030528</name>
</gene>
<dbReference type="InterPro" id="IPR045073">
    <property type="entry name" value="Omega/Tau-like"/>
</dbReference>
<proteinExistence type="inferred from homology"/>
<dbReference type="Proteomes" id="UP001187192">
    <property type="component" value="Unassembled WGS sequence"/>
</dbReference>
<evidence type="ECO:0000313" key="4">
    <source>
        <dbReference type="Proteomes" id="UP001187192"/>
    </source>
</evidence>
<evidence type="ECO:0000259" key="2">
    <source>
        <dbReference type="Pfam" id="PF02798"/>
    </source>
</evidence>
<keyword evidence="1" id="KW-0808">Transferase</keyword>
<dbReference type="GO" id="GO:0004364">
    <property type="term" value="F:glutathione transferase activity"/>
    <property type="evidence" value="ECO:0007669"/>
    <property type="project" value="UniProtKB-UniRule"/>
</dbReference>
<accession>A0AA88J529</accession>
<evidence type="ECO:0000313" key="3">
    <source>
        <dbReference type="EMBL" id="GMN61446.1"/>
    </source>
</evidence>
<dbReference type="PANTHER" id="PTHR11260">
    <property type="entry name" value="GLUTATHIONE S-TRANSFERASE, GST, SUPERFAMILY, GST DOMAIN CONTAINING"/>
    <property type="match status" value="1"/>
</dbReference>
<dbReference type="GO" id="GO:0006749">
    <property type="term" value="P:glutathione metabolic process"/>
    <property type="evidence" value="ECO:0007669"/>
    <property type="project" value="TreeGrafter"/>
</dbReference>
<organism evidence="3 4">
    <name type="scientific">Ficus carica</name>
    <name type="common">Common fig</name>
    <dbReference type="NCBI Taxonomy" id="3494"/>
    <lineage>
        <taxon>Eukaryota</taxon>
        <taxon>Viridiplantae</taxon>
        <taxon>Streptophyta</taxon>
        <taxon>Embryophyta</taxon>
        <taxon>Tracheophyta</taxon>
        <taxon>Spermatophyta</taxon>
        <taxon>Magnoliopsida</taxon>
        <taxon>eudicotyledons</taxon>
        <taxon>Gunneridae</taxon>
        <taxon>Pentapetalae</taxon>
        <taxon>rosids</taxon>
        <taxon>fabids</taxon>
        <taxon>Rosales</taxon>
        <taxon>Moraceae</taxon>
        <taxon>Ficeae</taxon>
        <taxon>Ficus</taxon>
    </lineage>
</organism>
<dbReference type="SUPFAM" id="SSF52833">
    <property type="entry name" value="Thioredoxin-like"/>
    <property type="match status" value="1"/>
</dbReference>
<feature type="domain" description="GST N-terminal" evidence="2">
    <location>
        <begin position="12"/>
        <end position="60"/>
    </location>
</feature>
<reference evidence="3" key="1">
    <citation type="submission" date="2023-07" db="EMBL/GenBank/DDBJ databases">
        <title>draft genome sequence of fig (Ficus carica).</title>
        <authorList>
            <person name="Takahashi T."/>
            <person name="Nishimura K."/>
        </authorList>
    </citation>
    <scope>NUCLEOTIDE SEQUENCE</scope>
</reference>
<dbReference type="EC" id="2.5.1.18" evidence="1"/>
<dbReference type="Gene3D" id="3.40.30.10">
    <property type="entry name" value="Glutaredoxin"/>
    <property type="match status" value="1"/>
</dbReference>
<dbReference type="InterPro" id="IPR004045">
    <property type="entry name" value="Glutathione_S-Trfase_N"/>
</dbReference>
<keyword evidence="1" id="KW-0963">Cytoplasm</keyword>
<comment type="caution">
    <text evidence="3">The sequence shown here is derived from an EMBL/GenBank/DDBJ whole genome shotgun (WGS) entry which is preliminary data.</text>
</comment>
<keyword evidence="4" id="KW-1185">Reference proteome</keyword>
<dbReference type="InterPro" id="IPR036249">
    <property type="entry name" value="Thioredoxin-like_sf"/>
</dbReference>
<dbReference type="Pfam" id="PF02798">
    <property type="entry name" value="GST_N"/>
    <property type="match status" value="1"/>
</dbReference>
<comment type="subcellular location">
    <subcellularLocation>
        <location evidence="1">Cytoplasm</location>
        <location evidence="1">Cytosol</location>
    </subcellularLocation>
</comment>
<comment type="catalytic activity">
    <reaction evidence="1">
        <text>RX + glutathione = an S-substituted glutathione + a halide anion + H(+)</text>
        <dbReference type="Rhea" id="RHEA:16437"/>
        <dbReference type="ChEBI" id="CHEBI:15378"/>
        <dbReference type="ChEBI" id="CHEBI:16042"/>
        <dbReference type="ChEBI" id="CHEBI:17792"/>
        <dbReference type="ChEBI" id="CHEBI:57925"/>
        <dbReference type="ChEBI" id="CHEBI:90779"/>
        <dbReference type="EC" id="2.5.1.18"/>
    </reaction>
</comment>
<evidence type="ECO:0000256" key="1">
    <source>
        <dbReference type="RuleBase" id="RU369102"/>
    </source>
</evidence>
<name>A0AA88J529_FICCA</name>
<protein>
    <recommendedName>
        <fullName evidence="1">Glutathione S-transferase</fullName>
        <ecNumber evidence="1">2.5.1.18</ecNumber>
    </recommendedName>
</protein>
<dbReference type="PANTHER" id="PTHR11260:SF775">
    <property type="entry name" value="GLUTATHIONE S-TRANSFERASE U10"/>
    <property type="match status" value="1"/>
</dbReference>
<comment type="similarity">
    <text evidence="1">Belongs to the GST superfamily.</text>
</comment>
<dbReference type="Gramene" id="FCD_00011212-RA">
    <property type="protein sequence ID" value="FCD_00011212-RA:cds"/>
    <property type="gene ID" value="FCD_00011212"/>
</dbReference>
<dbReference type="EMBL" id="BTGU01000112">
    <property type="protein sequence ID" value="GMN61446.1"/>
    <property type="molecule type" value="Genomic_DNA"/>
</dbReference>
<dbReference type="GO" id="GO:0005829">
    <property type="term" value="C:cytosol"/>
    <property type="evidence" value="ECO:0007669"/>
    <property type="project" value="UniProtKB-SubCell"/>
</dbReference>
<dbReference type="AlphaFoldDB" id="A0AA88J529"/>
<sequence>MHYGRSEATRVGSWPSPFSHRVIWALKPKGVSYEYIKEDVANNKSQLLLQYNPVRKKIPVWFMVVNQSPSRLSFSRTLKKLGLRILCSQKMLMKEP</sequence>